<dbReference type="PIRSF" id="PIRSF006118">
    <property type="entry name" value="KDO8-P_Ptase"/>
    <property type="match status" value="1"/>
</dbReference>
<keyword evidence="4 7" id="KW-0479">Metal-binding</keyword>
<dbReference type="STRING" id="1004156.AYP45_02210"/>
<dbReference type="InterPro" id="IPR023214">
    <property type="entry name" value="HAD_sf"/>
</dbReference>
<dbReference type="InterPro" id="IPR050793">
    <property type="entry name" value="CMP-NeuNAc_synthase"/>
</dbReference>
<protein>
    <submittedName>
        <fullName evidence="8">3-deoxy-D-manno-octulosonate 8-phosphate phosphatase</fullName>
    </submittedName>
</protein>
<feature type="binding site" evidence="7">
    <location>
        <position position="104"/>
    </location>
    <ligand>
        <name>Mg(2+)</name>
        <dbReference type="ChEBI" id="CHEBI:18420"/>
    </ligand>
</feature>
<organism evidence="8 9">
    <name type="scientific">Candidatus Brocadia carolinensis</name>
    <dbReference type="NCBI Taxonomy" id="1004156"/>
    <lineage>
        <taxon>Bacteria</taxon>
        <taxon>Pseudomonadati</taxon>
        <taxon>Planctomycetota</taxon>
        <taxon>Candidatus Brocadiia</taxon>
        <taxon>Candidatus Brocadiales</taxon>
        <taxon>Candidatus Brocadiaceae</taxon>
        <taxon>Candidatus Brocadia</taxon>
    </lineage>
</organism>
<evidence type="ECO:0000256" key="6">
    <source>
        <dbReference type="ARBA" id="ARBA00022842"/>
    </source>
</evidence>
<proteinExistence type="inferred from homology"/>
<dbReference type="GO" id="GO:0016788">
    <property type="term" value="F:hydrolase activity, acting on ester bonds"/>
    <property type="evidence" value="ECO:0007669"/>
    <property type="project" value="InterPro"/>
</dbReference>
<evidence type="ECO:0000256" key="7">
    <source>
        <dbReference type="PIRSR" id="PIRSR006118-2"/>
    </source>
</evidence>
<dbReference type="GO" id="GO:0046872">
    <property type="term" value="F:metal ion binding"/>
    <property type="evidence" value="ECO:0007669"/>
    <property type="project" value="UniProtKB-KW"/>
</dbReference>
<dbReference type="Proteomes" id="UP000189681">
    <property type="component" value="Unassembled WGS sequence"/>
</dbReference>
<evidence type="ECO:0000256" key="4">
    <source>
        <dbReference type="ARBA" id="ARBA00022723"/>
    </source>
</evidence>
<dbReference type="PANTHER" id="PTHR21485:SF3">
    <property type="entry name" value="N-ACYLNEURAMINATE CYTIDYLYLTRANSFERASE"/>
    <property type="match status" value="1"/>
</dbReference>
<dbReference type="Gene3D" id="3.40.50.1000">
    <property type="entry name" value="HAD superfamily/HAD-like"/>
    <property type="match status" value="1"/>
</dbReference>
<accession>A0A1V4AX31</accession>
<gene>
    <name evidence="8" type="ORF">AYP45_02210</name>
</gene>
<dbReference type="AlphaFoldDB" id="A0A1V4AX31"/>
<comment type="cofactor">
    <cofactor evidence="1 7">
        <name>Mg(2+)</name>
        <dbReference type="ChEBI" id="CHEBI:18420"/>
    </cofactor>
</comment>
<feature type="binding site" evidence="7">
    <location>
        <position position="13"/>
    </location>
    <ligand>
        <name>substrate</name>
    </ligand>
</feature>
<reference evidence="8 9" key="1">
    <citation type="journal article" date="2017" name="Water Res.">
        <title>Discovery and metagenomic analysis of an anammox bacterial enrichment related to Candidatus "Brocadia caroliniensis" in a full-scale glycerol-fed nitritation-denitritation separate centrate treatment process.</title>
        <authorList>
            <person name="Park H."/>
            <person name="Brotto A.C."/>
            <person name="van Loosdrecht M.C."/>
            <person name="Chandran K."/>
        </authorList>
    </citation>
    <scope>NUCLEOTIDE SEQUENCE [LARGE SCALE GENOMIC DNA]</scope>
    <source>
        <strain evidence="8">26THWARD</strain>
    </source>
</reference>
<dbReference type="InterPro" id="IPR010023">
    <property type="entry name" value="KdsC_fam"/>
</dbReference>
<dbReference type="NCBIfam" id="TIGR01662">
    <property type="entry name" value="HAD-SF-IIIA"/>
    <property type="match status" value="1"/>
</dbReference>
<comment type="similarity">
    <text evidence="2">Belongs to the KdsC family.</text>
</comment>
<evidence type="ECO:0000256" key="5">
    <source>
        <dbReference type="ARBA" id="ARBA00022801"/>
    </source>
</evidence>
<evidence type="ECO:0000313" key="8">
    <source>
        <dbReference type="EMBL" id="OOP57686.1"/>
    </source>
</evidence>
<dbReference type="FunFam" id="3.40.50.1000:FF:000029">
    <property type="entry name" value="3-deoxy-D-manno-octulosonate 8-phosphate phosphatase KdsC"/>
    <property type="match status" value="1"/>
</dbReference>
<dbReference type="SFLD" id="SFLDG01138">
    <property type="entry name" value="C1.6.2:_Deoxy-d-mannose-octulo"/>
    <property type="match status" value="1"/>
</dbReference>
<feature type="binding site" evidence="7">
    <location>
        <position position="11"/>
    </location>
    <ligand>
        <name>Mg(2+)</name>
        <dbReference type="ChEBI" id="CHEBI:18420"/>
    </ligand>
</feature>
<evidence type="ECO:0000256" key="2">
    <source>
        <dbReference type="ARBA" id="ARBA00005893"/>
    </source>
</evidence>
<evidence type="ECO:0000313" key="9">
    <source>
        <dbReference type="Proteomes" id="UP000189681"/>
    </source>
</evidence>
<comment type="caution">
    <text evidence="8">The sequence shown here is derived from an EMBL/GenBank/DDBJ whole genome shotgun (WGS) entry which is preliminary data.</text>
</comment>
<dbReference type="SFLD" id="SFLDG01136">
    <property type="entry name" value="C1.6:_Phosphoserine_Phosphatas"/>
    <property type="match status" value="1"/>
</dbReference>
<dbReference type="SFLD" id="SFLDS00003">
    <property type="entry name" value="Haloacid_Dehalogenase"/>
    <property type="match status" value="1"/>
</dbReference>
<dbReference type="InterPro" id="IPR006549">
    <property type="entry name" value="HAD-SF_hydro_IIIA"/>
</dbReference>
<comment type="subunit">
    <text evidence="3">Homotetramer.</text>
</comment>
<name>A0A1V4AX31_9BACT</name>
<dbReference type="Pfam" id="PF08282">
    <property type="entry name" value="Hydrolase_3"/>
    <property type="match status" value="1"/>
</dbReference>
<dbReference type="CDD" id="cd01630">
    <property type="entry name" value="HAD_KDO-like"/>
    <property type="match status" value="1"/>
</dbReference>
<dbReference type="GO" id="GO:0008781">
    <property type="term" value="F:N-acylneuraminate cytidylyltransferase activity"/>
    <property type="evidence" value="ECO:0007669"/>
    <property type="project" value="TreeGrafter"/>
</dbReference>
<evidence type="ECO:0000256" key="1">
    <source>
        <dbReference type="ARBA" id="ARBA00001946"/>
    </source>
</evidence>
<evidence type="ECO:0000256" key="3">
    <source>
        <dbReference type="ARBA" id="ARBA00011881"/>
    </source>
</evidence>
<keyword evidence="5" id="KW-0378">Hydrolase</keyword>
<dbReference type="PANTHER" id="PTHR21485">
    <property type="entry name" value="HAD SUPERFAMILY MEMBERS CMAS AND KDSC"/>
    <property type="match status" value="1"/>
</dbReference>
<dbReference type="NCBIfam" id="TIGR01670">
    <property type="entry name" value="KdsC-phosphatas"/>
    <property type="match status" value="1"/>
</dbReference>
<dbReference type="InterPro" id="IPR036412">
    <property type="entry name" value="HAD-like_sf"/>
</dbReference>
<keyword evidence="6 7" id="KW-0460">Magnesium</keyword>
<dbReference type="SUPFAM" id="SSF56784">
    <property type="entry name" value="HAD-like"/>
    <property type="match status" value="1"/>
</dbReference>
<dbReference type="EMBL" id="AYTS01000020">
    <property type="protein sequence ID" value="OOP57686.1"/>
    <property type="molecule type" value="Genomic_DNA"/>
</dbReference>
<sequence length="172" mass="18946">MIKNIKLVIVDVDGVLTDGAIYIDAQGGESKAFNVLDGAGISYLHRSGIKTAIISGRNAAAVVHRAKELGIEDVYQGAKNKIDAYKQLLEKYTLSDKEICYIGDDLIDLPILYRVGFPVAVANASPLVKKHSAYVTRARGGCGAVREVAEKILKFQDKWHLIMERYKKPDIQ</sequence>